<evidence type="ECO:0000313" key="1">
    <source>
        <dbReference type="EMBL" id="KAH0961468.1"/>
    </source>
</evidence>
<keyword evidence="2" id="KW-1185">Reference proteome</keyword>
<dbReference type="EMBL" id="JAIZPD010000008">
    <property type="protein sequence ID" value="KAH0961468.1"/>
    <property type="molecule type" value="Genomic_DNA"/>
</dbReference>
<proteinExistence type="predicted"/>
<sequence length="176" mass="19447">MLLQAYAGARYPVEHTSPKGDKTSIGEIAFFKNQDYESIYEACASSGAQPRLAAIAETHEAWAKESWSDCNADQGEKSFEYYAMELLAEKGQAVSWRGKPRLFYTPRMTEIAAEEPVEAARGAEKALESAVKVSDLLQSKIAAKLADKAANLALNRVRKVAQPVEDHKFLSQDVFD</sequence>
<comment type="caution">
    <text evidence="1">The sequence shown here is derived from an EMBL/GenBank/DDBJ whole genome shotgun (WGS) entry which is preliminary data.</text>
</comment>
<protein>
    <submittedName>
        <fullName evidence="1">Uncharacterized protein</fullName>
    </submittedName>
</protein>
<reference evidence="1" key="1">
    <citation type="submission" date="2021-09" db="EMBL/GenBank/DDBJ databases">
        <title>A high-quality genome of the endoparasitic fungus Hirsutella rhossiliensis with a comparison of Hirsutella genomes reveals transposable elements contributing to genome size variation.</title>
        <authorList>
            <person name="Lin R."/>
            <person name="Jiao Y."/>
            <person name="Sun X."/>
            <person name="Ling J."/>
            <person name="Xie B."/>
            <person name="Cheng X."/>
        </authorList>
    </citation>
    <scope>NUCLEOTIDE SEQUENCE</scope>
    <source>
        <strain evidence="1">HR02</strain>
    </source>
</reference>
<organism evidence="1 2">
    <name type="scientific">Hirsutella rhossiliensis</name>
    <dbReference type="NCBI Taxonomy" id="111463"/>
    <lineage>
        <taxon>Eukaryota</taxon>
        <taxon>Fungi</taxon>
        <taxon>Dikarya</taxon>
        <taxon>Ascomycota</taxon>
        <taxon>Pezizomycotina</taxon>
        <taxon>Sordariomycetes</taxon>
        <taxon>Hypocreomycetidae</taxon>
        <taxon>Hypocreales</taxon>
        <taxon>Ophiocordycipitaceae</taxon>
        <taxon>Hirsutella</taxon>
    </lineage>
</organism>
<dbReference type="RefSeq" id="XP_044718981.1">
    <property type="nucleotide sequence ID" value="XM_044866017.1"/>
</dbReference>
<dbReference type="Gene3D" id="3.90.210.10">
    <property type="entry name" value="Heat-Labile Enterotoxin, subunit A"/>
    <property type="match status" value="1"/>
</dbReference>
<evidence type="ECO:0000313" key="2">
    <source>
        <dbReference type="Proteomes" id="UP000824596"/>
    </source>
</evidence>
<dbReference type="GeneID" id="68356675"/>
<accession>A0A9P8MSP7</accession>
<dbReference type="Proteomes" id="UP000824596">
    <property type="component" value="Unassembled WGS sequence"/>
</dbReference>
<gene>
    <name evidence="1" type="ORF">HRG_07546</name>
</gene>
<name>A0A9P8MSP7_9HYPO</name>
<dbReference type="AlphaFoldDB" id="A0A9P8MSP7"/>